<dbReference type="PANTHER" id="PTHR43252">
    <property type="entry name" value="TRANSCRIPTIONAL REGULATOR YQJI"/>
    <property type="match status" value="1"/>
</dbReference>
<dbReference type="SUPFAM" id="SSF46785">
    <property type="entry name" value="Winged helix' DNA-binding domain"/>
    <property type="match status" value="1"/>
</dbReference>
<dbReference type="EMBL" id="AP027731">
    <property type="protein sequence ID" value="BDZ46716.1"/>
    <property type="molecule type" value="Genomic_DNA"/>
</dbReference>
<dbReference type="InterPro" id="IPR005149">
    <property type="entry name" value="Tscrpt_reg_PadR_N"/>
</dbReference>
<dbReference type="Gene3D" id="1.10.10.10">
    <property type="entry name" value="Winged helix-like DNA-binding domain superfamily/Winged helix DNA-binding domain"/>
    <property type="match status" value="1"/>
</dbReference>
<dbReference type="InterPro" id="IPR036388">
    <property type="entry name" value="WH-like_DNA-bd_sf"/>
</dbReference>
<gene>
    <name evidence="3" type="ORF">GCM10025866_26250</name>
</gene>
<dbReference type="Pfam" id="PF03551">
    <property type="entry name" value="PadR"/>
    <property type="match status" value="1"/>
</dbReference>
<evidence type="ECO:0000256" key="1">
    <source>
        <dbReference type="SAM" id="MobiDB-lite"/>
    </source>
</evidence>
<evidence type="ECO:0000259" key="2">
    <source>
        <dbReference type="Pfam" id="PF03551"/>
    </source>
</evidence>
<dbReference type="InterPro" id="IPR036390">
    <property type="entry name" value="WH_DNA-bd_sf"/>
</dbReference>
<dbReference type="PANTHER" id="PTHR43252:SF2">
    <property type="entry name" value="TRANSCRIPTION REGULATOR, PADR-LIKE FAMILY"/>
    <property type="match status" value="1"/>
</dbReference>
<dbReference type="Proteomes" id="UP001321498">
    <property type="component" value="Chromosome"/>
</dbReference>
<organism evidence="3 4">
    <name type="scientific">Naasia aerilata</name>
    <dbReference type="NCBI Taxonomy" id="1162966"/>
    <lineage>
        <taxon>Bacteria</taxon>
        <taxon>Bacillati</taxon>
        <taxon>Actinomycetota</taxon>
        <taxon>Actinomycetes</taxon>
        <taxon>Micrococcales</taxon>
        <taxon>Microbacteriaceae</taxon>
        <taxon>Naasia</taxon>
    </lineage>
</organism>
<feature type="domain" description="Transcription regulator PadR N-terminal" evidence="2">
    <location>
        <begin position="26"/>
        <end position="95"/>
    </location>
</feature>
<keyword evidence="4" id="KW-1185">Reference proteome</keyword>
<evidence type="ECO:0000313" key="4">
    <source>
        <dbReference type="Proteomes" id="UP001321498"/>
    </source>
</evidence>
<protein>
    <recommendedName>
        <fullName evidence="2">Transcription regulator PadR N-terminal domain-containing protein</fullName>
    </recommendedName>
</protein>
<reference evidence="4" key="1">
    <citation type="journal article" date="2019" name="Int. J. Syst. Evol. Microbiol.">
        <title>The Global Catalogue of Microorganisms (GCM) 10K type strain sequencing project: providing services to taxonomists for standard genome sequencing and annotation.</title>
        <authorList>
            <consortium name="The Broad Institute Genomics Platform"/>
            <consortium name="The Broad Institute Genome Sequencing Center for Infectious Disease"/>
            <person name="Wu L."/>
            <person name="Ma J."/>
        </authorList>
    </citation>
    <scope>NUCLEOTIDE SEQUENCE [LARGE SCALE GENOMIC DNA]</scope>
    <source>
        <strain evidence="4">NBRC 108725</strain>
    </source>
</reference>
<sequence>MLPAFSSAPYSLSLGEAEHMSVRNGILAILTLGPAYGLQLHAELLLRAAHRASVNAGQIYATLDRLGTQGRIERAGATDDGLPLYRLTLAGREEASAWLRADAPIDLDWIEMLDRVLIACSLETADAVSVVDAHLLEWSTHAEPPMPDAPAGTYAARASARLAEAAQDWLNDVRAAAASGTLRRPFSDERPRRGRRPAATAG</sequence>
<feature type="region of interest" description="Disordered" evidence="1">
    <location>
        <begin position="181"/>
        <end position="202"/>
    </location>
</feature>
<evidence type="ECO:0000313" key="3">
    <source>
        <dbReference type="EMBL" id="BDZ46716.1"/>
    </source>
</evidence>
<name>A0ABM8GEG4_9MICO</name>
<accession>A0ABM8GEG4</accession>
<proteinExistence type="predicted"/>